<dbReference type="Proteomes" id="UP000029567">
    <property type="component" value="Unassembled WGS sequence"/>
</dbReference>
<comment type="caution">
    <text evidence="2">The sequence shown here is derived from an EMBL/GenBank/DDBJ whole genome shotgun (WGS) entry which is preliminary data.</text>
</comment>
<sequence length="114" mass="12041">MRANTIPNLPGSIGAKSYLQGVLFTFALAPVVLVFLTISAGVFVFQALTLLGRSPISKTLMNLVIGVWVSDLFLVCRTAVGVGDYPTFIGGSVSIFLLAIIAICIEQASHPTTQ</sequence>
<protein>
    <submittedName>
        <fullName evidence="2">Uncharacterized protein</fullName>
    </submittedName>
</protein>
<feature type="transmembrane region" description="Helical" evidence="1">
    <location>
        <begin position="86"/>
        <end position="105"/>
    </location>
</feature>
<accession>A0A0E3BGK3</accession>
<keyword evidence="1" id="KW-0812">Transmembrane</keyword>
<name>A0A0E3BGK3_9BURK</name>
<feature type="transmembrane region" description="Helical" evidence="1">
    <location>
        <begin position="22"/>
        <end position="48"/>
    </location>
</feature>
<evidence type="ECO:0000256" key="1">
    <source>
        <dbReference type="SAM" id="Phobius"/>
    </source>
</evidence>
<organism evidence="2 3">
    <name type="scientific">Comamonas thiooxydans</name>
    <dbReference type="NCBI Taxonomy" id="363952"/>
    <lineage>
        <taxon>Bacteria</taxon>
        <taxon>Pseudomonadati</taxon>
        <taxon>Pseudomonadota</taxon>
        <taxon>Betaproteobacteria</taxon>
        <taxon>Burkholderiales</taxon>
        <taxon>Comamonadaceae</taxon>
        <taxon>Comamonas</taxon>
    </lineage>
</organism>
<keyword evidence="1" id="KW-1133">Transmembrane helix</keyword>
<gene>
    <name evidence="2" type="ORF">P245_19630</name>
</gene>
<feature type="transmembrane region" description="Helical" evidence="1">
    <location>
        <begin position="60"/>
        <end position="80"/>
    </location>
</feature>
<reference evidence="2 3" key="1">
    <citation type="submission" date="2013-09" db="EMBL/GenBank/DDBJ databases">
        <title>High correlation between genotypes and phenotypes of environmental bacteria Comamonas testosteroni strains.</title>
        <authorList>
            <person name="Liu L."/>
            <person name="Zhu W."/>
            <person name="Xia X."/>
            <person name="Xu B."/>
            <person name="Luo M."/>
            <person name="Wang G."/>
        </authorList>
    </citation>
    <scope>NUCLEOTIDE SEQUENCE [LARGE SCALE GENOMIC DNA]</scope>
    <source>
        <strain evidence="2 3">JL14</strain>
    </source>
</reference>
<evidence type="ECO:0000313" key="3">
    <source>
        <dbReference type="Proteomes" id="UP000029567"/>
    </source>
</evidence>
<evidence type="ECO:0000313" key="2">
    <source>
        <dbReference type="EMBL" id="KGG87664.1"/>
    </source>
</evidence>
<dbReference type="EMBL" id="AWTN01000106">
    <property type="protein sequence ID" value="KGG87664.1"/>
    <property type="molecule type" value="Genomic_DNA"/>
</dbReference>
<keyword evidence="1" id="KW-0472">Membrane</keyword>
<dbReference type="AlphaFoldDB" id="A0A0E3BGK3"/>
<proteinExistence type="predicted"/>
<dbReference type="RefSeq" id="WP_034381807.1">
    <property type="nucleotide sequence ID" value="NZ_AWTM01000075.1"/>
</dbReference>